<dbReference type="RefSeq" id="XP_033519433.1">
    <property type="nucleotide sequence ID" value="XM_033662749.1"/>
</dbReference>
<gene>
    <name evidence="2" type="ORF">P153DRAFT_253827</name>
</gene>
<dbReference type="GeneID" id="54403181"/>
<dbReference type="Gene3D" id="3.10.350.10">
    <property type="entry name" value="LysM domain"/>
    <property type="match status" value="1"/>
</dbReference>
<evidence type="ECO:0000313" key="2">
    <source>
        <dbReference type="EMBL" id="KAF2125040.1"/>
    </source>
</evidence>
<accession>A0A6A5ZZR6</accession>
<dbReference type="OrthoDB" id="2192830at2759"/>
<feature type="region of interest" description="Disordered" evidence="1">
    <location>
        <begin position="1"/>
        <end position="104"/>
    </location>
</feature>
<feature type="region of interest" description="Disordered" evidence="1">
    <location>
        <begin position="573"/>
        <end position="618"/>
    </location>
</feature>
<reference evidence="2" key="1">
    <citation type="journal article" date="2020" name="Stud. Mycol.">
        <title>101 Dothideomycetes genomes: a test case for predicting lifestyles and emergence of pathogens.</title>
        <authorList>
            <person name="Haridas S."/>
            <person name="Albert R."/>
            <person name="Binder M."/>
            <person name="Bloem J."/>
            <person name="Labutti K."/>
            <person name="Salamov A."/>
            <person name="Andreopoulos B."/>
            <person name="Baker S."/>
            <person name="Barry K."/>
            <person name="Bills G."/>
            <person name="Bluhm B."/>
            <person name="Cannon C."/>
            <person name="Castanera R."/>
            <person name="Culley D."/>
            <person name="Daum C."/>
            <person name="Ezra D."/>
            <person name="Gonzalez J."/>
            <person name="Henrissat B."/>
            <person name="Kuo A."/>
            <person name="Liang C."/>
            <person name="Lipzen A."/>
            <person name="Lutzoni F."/>
            <person name="Magnuson J."/>
            <person name="Mondo S."/>
            <person name="Nolan M."/>
            <person name="Ohm R."/>
            <person name="Pangilinan J."/>
            <person name="Park H.-J."/>
            <person name="Ramirez L."/>
            <person name="Alfaro M."/>
            <person name="Sun H."/>
            <person name="Tritt A."/>
            <person name="Yoshinaga Y."/>
            <person name="Zwiers L.-H."/>
            <person name="Turgeon B."/>
            <person name="Goodwin S."/>
            <person name="Spatafora J."/>
            <person name="Crous P."/>
            <person name="Grigoriev I."/>
        </authorList>
    </citation>
    <scope>NUCLEOTIDE SEQUENCE</scope>
    <source>
        <strain evidence="2">CBS 119687</strain>
    </source>
</reference>
<dbReference type="InterPro" id="IPR045030">
    <property type="entry name" value="LYSM1-4"/>
</dbReference>
<feature type="region of interest" description="Disordered" evidence="1">
    <location>
        <begin position="202"/>
        <end position="226"/>
    </location>
</feature>
<feature type="non-terminal residue" evidence="2">
    <location>
        <position position="618"/>
    </location>
</feature>
<keyword evidence="3" id="KW-1185">Reference proteome</keyword>
<dbReference type="AlphaFoldDB" id="A0A6A5ZZR6"/>
<feature type="compositionally biased region" description="Low complexity" evidence="1">
    <location>
        <begin position="23"/>
        <end position="34"/>
    </location>
</feature>
<feature type="compositionally biased region" description="Polar residues" evidence="1">
    <location>
        <begin position="306"/>
        <end position="325"/>
    </location>
</feature>
<evidence type="ECO:0000313" key="3">
    <source>
        <dbReference type="Proteomes" id="UP000799771"/>
    </source>
</evidence>
<proteinExistence type="predicted"/>
<feature type="compositionally biased region" description="Polar residues" evidence="1">
    <location>
        <begin position="1"/>
        <end position="16"/>
    </location>
</feature>
<feature type="compositionally biased region" description="Basic and acidic residues" evidence="1">
    <location>
        <begin position="581"/>
        <end position="595"/>
    </location>
</feature>
<feature type="compositionally biased region" description="Low complexity" evidence="1">
    <location>
        <begin position="62"/>
        <end position="80"/>
    </location>
</feature>
<name>A0A6A5ZZR6_9PLEO</name>
<feature type="compositionally biased region" description="Basic and acidic residues" evidence="1">
    <location>
        <begin position="609"/>
        <end position="618"/>
    </location>
</feature>
<feature type="compositionally biased region" description="Basic residues" evidence="1">
    <location>
        <begin position="142"/>
        <end position="151"/>
    </location>
</feature>
<feature type="non-terminal residue" evidence="2">
    <location>
        <position position="1"/>
    </location>
</feature>
<dbReference type="EMBL" id="ML977517">
    <property type="protein sequence ID" value="KAF2125040.1"/>
    <property type="molecule type" value="Genomic_DNA"/>
</dbReference>
<dbReference type="PANTHER" id="PTHR20932:SF8">
    <property type="entry name" value="LD22649P"/>
    <property type="match status" value="1"/>
</dbReference>
<feature type="region of interest" description="Disordered" evidence="1">
    <location>
        <begin position="284"/>
        <end position="458"/>
    </location>
</feature>
<dbReference type="Proteomes" id="UP000799771">
    <property type="component" value="Unassembled WGS sequence"/>
</dbReference>
<feature type="region of interest" description="Disordered" evidence="1">
    <location>
        <begin position="128"/>
        <end position="171"/>
    </location>
</feature>
<protein>
    <submittedName>
        <fullName evidence="2">Carbohydrate-binding module family 50 protein</fullName>
    </submittedName>
</protein>
<dbReference type="PANTHER" id="PTHR20932">
    <property type="entry name" value="LYSM AND PUTATIVE PEPTIDOGLYCAN-BINDING DOMAIN-CONTAINING PROTEIN"/>
    <property type="match status" value="1"/>
</dbReference>
<sequence length="618" mass="65797">QSPDLCSTTFSNTARRSQVMKPSNASSLSTNSTLRPRTRRLISVEDDAYATDGSESRRSRGGSRTASPATTSTGATSSSRLNATPGPSSLFVRSAGAQTSKATRDTSKALTGLWGNSWSAIQGLAANVLGNEGGTPEPSDTRKRRSQHGRRTSTSAPPPKQWGPAGTGSHVGAGLQEEREAMVRAMKRKDLLTANDHLMSDSIGRIKRRNSDELHSASAPPGDNDDRDALVYVHHVRPQDTLAGLSIKYNCEQAVLCKSNRMWPNDSIQTKKTIVLPVDACGVKGRPVPGPDVLPDQDLLLGEYGDSTSNKGQKPDTNGLPNGWTTPRRRDTETNSTLSSSADAEPPWKHDSWVLLPNDKTPTPIGRMPRKALGFFPPARRKSLAFSESSTPRPSVDFPRSSTSTNSPSQPTRPRASSNLSSMSAHSRQRSTSGKAWGLQGPGGVGTLGRNVRSPGPAQDGLNKMFAAHLPNMAPPPGQEYFTPWAPSLLDAGPGTSSQYGGSGAVTPLGGPGLDLQEIGGAIEGWVRKVGSQAQKLLSEPGTPGQGKRSAVPVIGAVGGDLSDLIELRDDAFEIGDDESDRGRTPTSERPRETMEQYQSARPNINLVLRERGRKGDG</sequence>
<evidence type="ECO:0000256" key="1">
    <source>
        <dbReference type="SAM" id="MobiDB-lite"/>
    </source>
</evidence>
<organism evidence="2 3">
    <name type="scientific">Dothidotthia symphoricarpi CBS 119687</name>
    <dbReference type="NCBI Taxonomy" id="1392245"/>
    <lineage>
        <taxon>Eukaryota</taxon>
        <taxon>Fungi</taxon>
        <taxon>Dikarya</taxon>
        <taxon>Ascomycota</taxon>
        <taxon>Pezizomycotina</taxon>
        <taxon>Dothideomycetes</taxon>
        <taxon>Pleosporomycetidae</taxon>
        <taxon>Pleosporales</taxon>
        <taxon>Dothidotthiaceae</taxon>
        <taxon>Dothidotthia</taxon>
    </lineage>
</organism>
<feature type="compositionally biased region" description="Low complexity" evidence="1">
    <location>
        <begin position="399"/>
        <end position="426"/>
    </location>
</feature>
<dbReference type="InterPro" id="IPR036779">
    <property type="entry name" value="LysM_dom_sf"/>
</dbReference>